<dbReference type="EMBL" id="AVOT02009155">
    <property type="protein sequence ID" value="MBW0487485.1"/>
    <property type="molecule type" value="Genomic_DNA"/>
</dbReference>
<dbReference type="Proteomes" id="UP000765509">
    <property type="component" value="Unassembled WGS sequence"/>
</dbReference>
<comment type="caution">
    <text evidence="1">The sequence shown here is derived from an EMBL/GenBank/DDBJ whole genome shotgun (WGS) entry which is preliminary data.</text>
</comment>
<evidence type="ECO:0000313" key="2">
    <source>
        <dbReference type="Proteomes" id="UP000765509"/>
    </source>
</evidence>
<accession>A0A9Q3CQP1</accession>
<keyword evidence="2" id="KW-1185">Reference proteome</keyword>
<gene>
    <name evidence="1" type="ORF">O181_027200</name>
</gene>
<proteinExistence type="predicted"/>
<protein>
    <recommendedName>
        <fullName evidence="3">DUF4219 domain-containing protein</fullName>
    </recommendedName>
</protein>
<sequence>MNKKLAEPREIAIIPILDGTNYGHWSLQMKIQLRSKDVLDVCEKTVPHNANTTVTNKWCKASYEAANLITSRMSELVFQEVVNPETIEKAHLLWTNVTERYASKRAVNRGRVWMDWQQVVYDGNLQNYIHNFRKMTMELEAANIIILKDLLSFSLLGNLADDPDLHQFVKNLTLKEDLIEKPEEILILLQDYVSLPKNSKQTQNQSAMALVSTAEEPYKIIYYCKNGKRNNKCNTQKKEECWIENPALQPIRNETKRRFKRISTHISIAEALMSNHENNNIERNKLILDF</sequence>
<organism evidence="1 2">
    <name type="scientific">Austropuccinia psidii MF-1</name>
    <dbReference type="NCBI Taxonomy" id="1389203"/>
    <lineage>
        <taxon>Eukaryota</taxon>
        <taxon>Fungi</taxon>
        <taxon>Dikarya</taxon>
        <taxon>Basidiomycota</taxon>
        <taxon>Pucciniomycotina</taxon>
        <taxon>Pucciniomycetes</taxon>
        <taxon>Pucciniales</taxon>
        <taxon>Sphaerophragmiaceae</taxon>
        <taxon>Austropuccinia</taxon>
    </lineage>
</organism>
<evidence type="ECO:0000313" key="1">
    <source>
        <dbReference type="EMBL" id="MBW0487485.1"/>
    </source>
</evidence>
<name>A0A9Q3CQP1_9BASI</name>
<dbReference type="Pfam" id="PF14223">
    <property type="entry name" value="Retrotran_gag_2"/>
    <property type="match status" value="1"/>
</dbReference>
<evidence type="ECO:0008006" key="3">
    <source>
        <dbReference type="Google" id="ProtNLM"/>
    </source>
</evidence>
<reference evidence="1" key="1">
    <citation type="submission" date="2021-03" db="EMBL/GenBank/DDBJ databases">
        <title>Draft genome sequence of rust myrtle Austropuccinia psidii MF-1, a brazilian biotype.</title>
        <authorList>
            <person name="Quecine M.C."/>
            <person name="Pachon D.M.R."/>
            <person name="Bonatelli M.L."/>
            <person name="Correr F.H."/>
            <person name="Franceschini L.M."/>
            <person name="Leite T.F."/>
            <person name="Margarido G.R.A."/>
            <person name="Almeida C.A."/>
            <person name="Ferrarezi J.A."/>
            <person name="Labate C.A."/>
        </authorList>
    </citation>
    <scope>NUCLEOTIDE SEQUENCE</scope>
    <source>
        <strain evidence="1">MF-1</strain>
    </source>
</reference>
<dbReference type="AlphaFoldDB" id="A0A9Q3CQP1"/>